<dbReference type="PROSITE" id="PS50949">
    <property type="entry name" value="HTH_GNTR"/>
    <property type="match status" value="1"/>
</dbReference>
<dbReference type="SMART" id="SM00895">
    <property type="entry name" value="FCD"/>
    <property type="match status" value="1"/>
</dbReference>
<dbReference type="Pfam" id="PF00392">
    <property type="entry name" value="GntR"/>
    <property type="match status" value="1"/>
</dbReference>
<organism evidence="6">
    <name type="scientific">bioreactor metagenome</name>
    <dbReference type="NCBI Taxonomy" id="1076179"/>
    <lineage>
        <taxon>unclassified sequences</taxon>
        <taxon>metagenomes</taxon>
        <taxon>ecological metagenomes</taxon>
    </lineage>
</organism>
<dbReference type="Gene3D" id="1.20.120.530">
    <property type="entry name" value="GntR ligand-binding domain-like"/>
    <property type="match status" value="1"/>
</dbReference>
<gene>
    <name evidence="6" type="ORF">SDC9_53195</name>
</gene>
<keyword evidence="4" id="KW-0175">Coiled coil</keyword>
<dbReference type="CDD" id="cd07377">
    <property type="entry name" value="WHTH_GntR"/>
    <property type="match status" value="1"/>
</dbReference>
<dbReference type="InterPro" id="IPR000524">
    <property type="entry name" value="Tscrpt_reg_HTH_GntR"/>
</dbReference>
<evidence type="ECO:0000256" key="3">
    <source>
        <dbReference type="ARBA" id="ARBA00023163"/>
    </source>
</evidence>
<dbReference type="SUPFAM" id="SSF48008">
    <property type="entry name" value="GntR ligand-binding domain-like"/>
    <property type="match status" value="1"/>
</dbReference>
<dbReference type="PANTHER" id="PTHR43537">
    <property type="entry name" value="TRANSCRIPTIONAL REGULATOR, GNTR FAMILY"/>
    <property type="match status" value="1"/>
</dbReference>
<feature type="domain" description="HTH gntR-type" evidence="5">
    <location>
        <begin position="11"/>
        <end position="78"/>
    </location>
</feature>
<keyword evidence="1" id="KW-0805">Transcription regulation</keyword>
<keyword evidence="2" id="KW-0238">DNA-binding</keyword>
<evidence type="ECO:0000256" key="2">
    <source>
        <dbReference type="ARBA" id="ARBA00023125"/>
    </source>
</evidence>
<sequence>MSQDPIIISNTLIVDQVYKDIKRRIIKGELLPDSKLSIRVLCEYYKISDTPLKQALNRLISEHLVLALPRRGMRVNSFSQKDIHEAIEARTMIELFAVPSAIASVKKSNQLIRQLEENIMEDERLINEVSDLNSYTEIAQRELEVSQGFHLLIVKSLNNDTIINTYLNLLNHRYLYYQIGKDKTAQARASLSEHKTILDRLKAGDEEGVKNAILLHLKAREYDVNSARKN</sequence>
<dbReference type="InterPro" id="IPR008920">
    <property type="entry name" value="TF_FadR/GntR_C"/>
</dbReference>
<accession>A0A644WSX5</accession>
<name>A0A644WSX5_9ZZZZ</name>
<evidence type="ECO:0000256" key="4">
    <source>
        <dbReference type="SAM" id="Coils"/>
    </source>
</evidence>
<evidence type="ECO:0000259" key="5">
    <source>
        <dbReference type="PROSITE" id="PS50949"/>
    </source>
</evidence>
<evidence type="ECO:0000256" key="1">
    <source>
        <dbReference type="ARBA" id="ARBA00023015"/>
    </source>
</evidence>
<dbReference type="PANTHER" id="PTHR43537:SF24">
    <property type="entry name" value="GLUCONATE OPERON TRANSCRIPTIONAL REPRESSOR"/>
    <property type="match status" value="1"/>
</dbReference>
<dbReference type="GO" id="GO:0003700">
    <property type="term" value="F:DNA-binding transcription factor activity"/>
    <property type="evidence" value="ECO:0007669"/>
    <property type="project" value="InterPro"/>
</dbReference>
<dbReference type="Gene3D" id="1.10.10.10">
    <property type="entry name" value="Winged helix-like DNA-binding domain superfamily/Winged helix DNA-binding domain"/>
    <property type="match status" value="1"/>
</dbReference>
<dbReference type="Pfam" id="PF07729">
    <property type="entry name" value="FCD"/>
    <property type="match status" value="1"/>
</dbReference>
<protein>
    <recommendedName>
        <fullName evidence="5">HTH gntR-type domain-containing protein</fullName>
    </recommendedName>
</protein>
<dbReference type="GO" id="GO:0003677">
    <property type="term" value="F:DNA binding"/>
    <property type="evidence" value="ECO:0007669"/>
    <property type="project" value="UniProtKB-KW"/>
</dbReference>
<feature type="coiled-coil region" evidence="4">
    <location>
        <begin position="105"/>
        <end position="132"/>
    </location>
</feature>
<reference evidence="6" key="1">
    <citation type="submission" date="2019-08" db="EMBL/GenBank/DDBJ databases">
        <authorList>
            <person name="Kucharzyk K."/>
            <person name="Murdoch R.W."/>
            <person name="Higgins S."/>
            <person name="Loffler F."/>
        </authorList>
    </citation>
    <scope>NUCLEOTIDE SEQUENCE</scope>
</reference>
<dbReference type="SMART" id="SM00345">
    <property type="entry name" value="HTH_GNTR"/>
    <property type="match status" value="1"/>
</dbReference>
<proteinExistence type="predicted"/>
<dbReference type="InterPro" id="IPR011711">
    <property type="entry name" value="GntR_C"/>
</dbReference>
<evidence type="ECO:0000313" key="6">
    <source>
        <dbReference type="EMBL" id="MPM06892.1"/>
    </source>
</evidence>
<dbReference type="SUPFAM" id="SSF46785">
    <property type="entry name" value="Winged helix' DNA-binding domain"/>
    <property type="match status" value="1"/>
</dbReference>
<keyword evidence="3" id="KW-0804">Transcription</keyword>
<comment type="caution">
    <text evidence="6">The sequence shown here is derived from an EMBL/GenBank/DDBJ whole genome shotgun (WGS) entry which is preliminary data.</text>
</comment>
<dbReference type="EMBL" id="VSSQ01001276">
    <property type="protein sequence ID" value="MPM06892.1"/>
    <property type="molecule type" value="Genomic_DNA"/>
</dbReference>
<dbReference type="AlphaFoldDB" id="A0A644WSX5"/>
<dbReference type="InterPro" id="IPR036390">
    <property type="entry name" value="WH_DNA-bd_sf"/>
</dbReference>
<dbReference type="InterPro" id="IPR036388">
    <property type="entry name" value="WH-like_DNA-bd_sf"/>
</dbReference>